<feature type="region of interest" description="Disordered" evidence="1">
    <location>
        <begin position="253"/>
        <end position="280"/>
    </location>
</feature>
<proteinExistence type="predicted"/>
<dbReference type="Proteomes" id="UP001159363">
    <property type="component" value="Chromosome 5"/>
</dbReference>
<comment type="caution">
    <text evidence="2">The sequence shown here is derived from an EMBL/GenBank/DDBJ whole genome shotgun (WGS) entry which is preliminary data.</text>
</comment>
<keyword evidence="3" id="KW-1185">Reference proteome</keyword>
<name>A0ABQ9HDQ2_9NEOP</name>
<feature type="region of interest" description="Disordered" evidence="1">
    <location>
        <begin position="33"/>
        <end position="57"/>
    </location>
</feature>
<reference evidence="2 3" key="1">
    <citation type="submission" date="2023-02" db="EMBL/GenBank/DDBJ databases">
        <title>LHISI_Scaffold_Assembly.</title>
        <authorList>
            <person name="Stuart O.P."/>
            <person name="Cleave R."/>
            <person name="Magrath M.J.L."/>
            <person name="Mikheyev A.S."/>
        </authorList>
    </citation>
    <scope>NUCLEOTIDE SEQUENCE [LARGE SCALE GENOMIC DNA]</scope>
    <source>
        <strain evidence="2">Daus_M_001</strain>
        <tissue evidence="2">Leg muscle</tissue>
    </source>
</reference>
<feature type="compositionally biased region" description="Basic and acidic residues" evidence="1">
    <location>
        <begin position="260"/>
        <end position="277"/>
    </location>
</feature>
<evidence type="ECO:0000256" key="1">
    <source>
        <dbReference type="SAM" id="MobiDB-lite"/>
    </source>
</evidence>
<sequence>MKFPEMHLVEKMLKRCNGRMWASHCFGACMNPPADEKRELGREDERPPRNYEQDGPADGVRATIITVYSVCGDETGKKPPGRRSKVKVINIQHGGKDGHWGTGMTEHKQLQCSTPYADVSKSSNTFSSWCNESFSTLMLLSCRRGVTDSAPAYRDRGQWIAPTHQQTGINTTNGIQVHYPETGSHRELRDTEARRNSRLARKRLLHTPAKCRSAVRQSAPGNLLSSRAVTQPIEKYFAACSSQSDTRSICTASRSQSQKRFADQRRHAVSDPPREASFESQKCQRRVKESKCSAGDTWKKKRVVCAWCPSLGQIVWSTWSTRPHLQPSLEMIISGPSYCLMCAFRYMGFLGLSKMLNHDDAKTSRPSAPFTLQQSATTDLQHFGTMFANQHLVTYPPAGSTANKESLAGGTQWPIRHNAHFRI</sequence>
<accession>A0ABQ9HDQ2</accession>
<organism evidence="2 3">
    <name type="scientific">Dryococelus australis</name>
    <dbReference type="NCBI Taxonomy" id="614101"/>
    <lineage>
        <taxon>Eukaryota</taxon>
        <taxon>Metazoa</taxon>
        <taxon>Ecdysozoa</taxon>
        <taxon>Arthropoda</taxon>
        <taxon>Hexapoda</taxon>
        <taxon>Insecta</taxon>
        <taxon>Pterygota</taxon>
        <taxon>Neoptera</taxon>
        <taxon>Polyneoptera</taxon>
        <taxon>Phasmatodea</taxon>
        <taxon>Verophasmatodea</taxon>
        <taxon>Anareolatae</taxon>
        <taxon>Phasmatidae</taxon>
        <taxon>Eurycanthinae</taxon>
        <taxon>Dryococelus</taxon>
    </lineage>
</organism>
<evidence type="ECO:0000313" key="2">
    <source>
        <dbReference type="EMBL" id="KAJ8882188.1"/>
    </source>
</evidence>
<feature type="compositionally biased region" description="Basic and acidic residues" evidence="1">
    <location>
        <begin position="34"/>
        <end position="52"/>
    </location>
</feature>
<evidence type="ECO:0000313" key="3">
    <source>
        <dbReference type="Proteomes" id="UP001159363"/>
    </source>
</evidence>
<protein>
    <submittedName>
        <fullName evidence="2">Uncharacterized protein</fullName>
    </submittedName>
</protein>
<dbReference type="EMBL" id="JARBHB010000006">
    <property type="protein sequence ID" value="KAJ8882188.1"/>
    <property type="molecule type" value="Genomic_DNA"/>
</dbReference>
<gene>
    <name evidence="2" type="ORF">PR048_018676</name>
</gene>